<evidence type="ECO:0000256" key="3">
    <source>
        <dbReference type="ARBA" id="ARBA00004314"/>
    </source>
</evidence>
<dbReference type="InterPro" id="IPR050351">
    <property type="entry name" value="BphY/WalK/GraS-like"/>
</dbReference>
<dbReference type="SMART" id="SM00387">
    <property type="entry name" value="HATPase_c"/>
    <property type="match status" value="1"/>
</dbReference>
<dbReference type="Gene3D" id="1.10.287.130">
    <property type="match status" value="1"/>
</dbReference>
<feature type="domain" description="PAS" evidence="17">
    <location>
        <begin position="34"/>
        <end position="87"/>
    </location>
</feature>
<dbReference type="PANTHER" id="PTHR42878">
    <property type="entry name" value="TWO-COMPONENT HISTIDINE KINASE"/>
    <property type="match status" value="1"/>
</dbReference>
<dbReference type="SMART" id="SM00086">
    <property type="entry name" value="PAC"/>
    <property type="match status" value="3"/>
</dbReference>
<protein>
    <recommendedName>
        <fullName evidence="4">histidine kinase</fullName>
        <ecNumber evidence="4">2.7.13.3</ecNumber>
    </recommendedName>
</protein>
<dbReference type="GO" id="GO:0000156">
    <property type="term" value="F:phosphorelay response regulator activity"/>
    <property type="evidence" value="ECO:0007669"/>
    <property type="project" value="TreeGrafter"/>
</dbReference>
<evidence type="ECO:0000256" key="5">
    <source>
        <dbReference type="ARBA" id="ARBA00022475"/>
    </source>
</evidence>
<dbReference type="InterPro" id="IPR036097">
    <property type="entry name" value="HisK_dim/P_sf"/>
</dbReference>
<dbReference type="InterPro" id="IPR004358">
    <property type="entry name" value="Sig_transdc_His_kin-like_C"/>
</dbReference>
<evidence type="ECO:0000256" key="7">
    <source>
        <dbReference type="ARBA" id="ARBA00022679"/>
    </source>
</evidence>
<keyword evidence="14" id="KW-0472">Membrane</keyword>
<dbReference type="GO" id="GO:0030295">
    <property type="term" value="F:protein kinase activator activity"/>
    <property type="evidence" value="ECO:0007669"/>
    <property type="project" value="TreeGrafter"/>
</dbReference>
<evidence type="ECO:0000256" key="2">
    <source>
        <dbReference type="ARBA" id="ARBA00004236"/>
    </source>
</evidence>
<evidence type="ECO:0000256" key="15">
    <source>
        <dbReference type="SAM" id="MobiDB-lite"/>
    </source>
</evidence>
<dbReference type="Pfam" id="PF00512">
    <property type="entry name" value="HisKA"/>
    <property type="match status" value="1"/>
</dbReference>
<dbReference type="FunFam" id="1.10.287.130:FF:000001">
    <property type="entry name" value="Two-component sensor histidine kinase"/>
    <property type="match status" value="1"/>
</dbReference>
<feature type="domain" description="Histidine kinase" evidence="16">
    <location>
        <begin position="471"/>
        <end position="697"/>
    </location>
</feature>
<dbReference type="PANTHER" id="PTHR42878:SF7">
    <property type="entry name" value="SENSOR HISTIDINE KINASE GLRK"/>
    <property type="match status" value="1"/>
</dbReference>
<dbReference type="InterPro" id="IPR000700">
    <property type="entry name" value="PAS-assoc_C"/>
</dbReference>
<gene>
    <name evidence="19" type="ORF">A2172_04725</name>
</gene>
<keyword evidence="9" id="KW-0547">Nucleotide-binding</keyword>
<keyword evidence="6" id="KW-0597">Phosphoprotein</keyword>
<dbReference type="InterPro" id="IPR013656">
    <property type="entry name" value="PAS_4"/>
</dbReference>
<dbReference type="GO" id="GO:0045121">
    <property type="term" value="C:membrane raft"/>
    <property type="evidence" value="ECO:0007669"/>
    <property type="project" value="UniProtKB-SubCell"/>
</dbReference>
<dbReference type="SMART" id="SM00091">
    <property type="entry name" value="PAS"/>
    <property type="match status" value="3"/>
</dbReference>
<dbReference type="PRINTS" id="PR00344">
    <property type="entry name" value="BCTRLSENSOR"/>
</dbReference>
<evidence type="ECO:0000256" key="14">
    <source>
        <dbReference type="ARBA" id="ARBA00023136"/>
    </source>
</evidence>
<dbReference type="FunFam" id="3.30.565.10:FF:000023">
    <property type="entry name" value="PAS domain-containing sensor histidine kinase"/>
    <property type="match status" value="1"/>
</dbReference>
<dbReference type="PROSITE" id="PS50113">
    <property type="entry name" value="PAC"/>
    <property type="match status" value="3"/>
</dbReference>
<keyword evidence="11" id="KW-0067">ATP-binding</keyword>
<dbReference type="STRING" id="1802593.A2172_04725"/>
<evidence type="ECO:0000256" key="12">
    <source>
        <dbReference type="ARBA" id="ARBA00022989"/>
    </source>
</evidence>
<evidence type="ECO:0000256" key="4">
    <source>
        <dbReference type="ARBA" id="ARBA00012438"/>
    </source>
</evidence>
<name>A0A1G1W736_9BACT</name>
<keyword evidence="7" id="KW-0808">Transferase</keyword>
<comment type="catalytic activity">
    <reaction evidence="1">
        <text>ATP + protein L-histidine = ADP + protein N-phospho-L-histidine.</text>
        <dbReference type="EC" id="2.7.13.3"/>
    </reaction>
</comment>
<dbReference type="EMBL" id="MHCP01000025">
    <property type="protein sequence ID" value="OGY23489.1"/>
    <property type="molecule type" value="Genomic_DNA"/>
</dbReference>
<dbReference type="GO" id="GO:0005524">
    <property type="term" value="F:ATP binding"/>
    <property type="evidence" value="ECO:0007669"/>
    <property type="project" value="UniProtKB-KW"/>
</dbReference>
<proteinExistence type="predicted"/>
<evidence type="ECO:0000256" key="9">
    <source>
        <dbReference type="ARBA" id="ARBA00022741"/>
    </source>
</evidence>
<organism evidence="19 20">
    <name type="scientific">Candidatus Woykebacteria bacterium RBG_13_40_15</name>
    <dbReference type="NCBI Taxonomy" id="1802593"/>
    <lineage>
        <taxon>Bacteria</taxon>
        <taxon>Candidatus Woykeibacteriota</taxon>
    </lineage>
</organism>
<evidence type="ECO:0000259" key="17">
    <source>
        <dbReference type="PROSITE" id="PS50112"/>
    </source>
</evidence>
<keyword evidence="13" id="KW-0902">Two-component regulatory system</keyword>
<evidence type="ECO:0000259" key="16">
    <source>
        <dbReference type="PROSITE" id="PS50109"/>
    </source>
</evidence>
<keyword evidence="5" id="KW-1003">Cell membrane</keyword>
<dbReference type="InterPro" id="IPR035965">
    <property type="entry name" value="PAS-like_dom_sf"/>
</dbReference>
<evidence type="ECO:0000256" key="8">
    <source>
        <dbReference type="ARBA" id="ARBA00022692"/>
    </source>
</evidence>
<comment type="caution">
    <text evidence="19">The sequence shown here is derived from an EMBL/GenBank/DDBJ whole genome shotgun (WGS) entry which is preliminary data.</text>
</comment>
<dbReference type="GO" id="GO:0000155">
    <property type="term" value="F:phosphorelay sensor kinase activity"/>
    <property type="evidence" value="ECO:0007669"/>
    <property type="project" value="InterPro"/>
</dbReference>
<dbReference type="InterPro" id="IPR003594">
    <property type="entry name" value="HATPase_dom"/>
</dbReference>
<dbReference type="PROSITE" id="PS50112">
    <property type="entry name" value="PAS"/>
    <property type="match status" value="3"/>
</dbReference>
<sequence length="699" mass="80448">MFRTDHPNKKNKTKSSRRLKTVKDVPIKERLIELEKNYKQIVDNAQEGIWTINAAGITTYVNKKMANMLGYKSKEMVGVSFFQFMDERWKKEAKKKFERRKLGIKESHDFEFIRRNGKRIYTSLATSPIKNEKGKFTGALALASDITARKRAEEALIKSHDELEQKVRIRTAKIRKSRNLLEKEIKMRIKAENVLLEAKKNLDTIFKSTKEGLGLYDREGRVIQYNPALIKLFGVKRDITGVPRKEIAQNREKYFSYYTERFDDSLKTQKLVYSGEQVSNILIKIHANPPRYLEATYVPVKKATGEVIGMLGSFRDVTTMKTQEVKITKQLFEAEKQKDRWQAIFENVEEGIFIIDRNLRIVQANDKSELMSGYFEKEMIGKTYYEVFDCHDRRGVHYPEFNPVTKALVTGEAIPYEEHLHTCKDGREVWVGVSYTPIFDDKGKVDQLVGVIRDVTAIKELERAKSEFVSLASHELRTPLTVINGYLSLLLSGDIGKIDGEIDNKSFMVVTKKIYSETNRLTKLVEDLLNVSRIEEGRLKINFRKVQFTETVSEVINDLKPIAEQKNIKLMVNNELSGRQDLVLIDRDKIKQVLVNLIDNAIKYTKDGGRVKIEFFAKDGEITTEISDTGIGIRQELLPRVFEKFQQATGSYLKENKGSGLGLFIVKSLVEFHNGKVWAESELKKGSKFTFTLPLIADK</sequence>
<dbReference type="SUPFAM" id="SSF55874">
    <property type="entry name" value="ATPase domain of HSP90 chaperone/DNA topoisomerase II/histidine kinase"/>
    <property type="match status" value="1"/>
</dbReference>
<dbReference type="Gene3D" id="3.30.450.20">
    <property type="entry name" value="PAS domain"/>
    <property type="match status" value="3"/>
</dbReference>
<feature type="domain" description="PAC" evidence="18">
    <location>
        <begin position="106"/>
        <end position="158"/>
    </location>
</feature>
<dbReference type="PROSITE" id="PS50109">
    <property type="entry name" value="HIS_KIN"/>
    <property type="match status" value="1"/>
</dbReference>
<dbReference type="GO" id="GO:0007234">
    <property type="term" value="P:osmosensory signaling via phosphorelay pathway"/>
    <property type="evidence" value="ECO:0007669"/>
    <property type="project" value="TreeGrafter"/>
</dbReference>
<dbReference type="SMART" id="SM00388">
    <property type="entry name" value="HisKA"/>
    <property type="match status" value="1"/>
</dbReference>
<feature type="compositionally biased region" description="Basic residues" evidence="15">
    <location>
        <begin position="9"/>
        <end position="20"/>
    </location>
</feature>
<evidence type="ECO:0000259" key="18">
    <source>
        <dbReference type="PROSITE" id="PS50113"/>
    </source>
</evidence>
<dbReference type="InterPro" id="IPR000014">
    <property type="entry name" value="PAS"/>
</dbReference>
<keyword evidence="10" id="KW-0418">Kinase</keyword>
<evidence type="ECO:0000256" key="1">
    <source>
        <dbReference type="ARBA" id="ARBA00000085"/>
    </source>
</evidence>
<evidence type="ECO:0000256" key="6">
    <source>
        <dbReference type="ARBA" id="ARBA00022553"/>
    </source>
</evidence>
<evidence type="ECO:0000313" key="19">
    <source>
        <dbReference type="EMBL" id="OGY23489.1"/>
    </source>
</evidence>
<reference evidence="19 20" key="1">
    <citation type="journal article" date="2016" name="Nat. Commun.">
        <title>Thousands of microbial genomes shed light on interconnected biogeochemical processes in an aquifer system.</title>
        <authorList>
            <person name="Anantharaman K."/>
            <person name="Brown C.T."/>
            <person name="Hug L.A."/>
            <person name="Sharon I."/>
            <person name="Castelle C.J."/>
            <person name="Probst A.J."/>
            <person name="Thomas B.C."/>
            <person name="Singh A."/>
            <person name="Wilkins M.J."/>
            <person name="Karaoz U."/>
            <person name="Brodie E.L."/>
            <person name="Williams K.H."/>
            <person name="Hubbard S.S."/>
            <person name="Banfield J.F."/>
        </authorList>
    </citation>
    <scope>NUCLEOTIDE SEQUENCE [LARGE SCALE GENOMIC DNA]</scope>
</reference>
<dbReference type="GO" id="GO:0005886">
    <property type="term" value="C:plasma membrane"/>
    <property type="evidence" value="ECO:0007669"/>
    <property type="project" value="UniProtKB-SubCell"/>
</dbReference>
<dbReference type="Pfam" id="PF08448">
    <property type="entry name" value="PAS_4"/>
    <property type="match status" value="2"/>
</dbReference>
<dbReference type="Gene3D" id="3.30.565.10">
    <property type="entry name" value="Histidine kinase-like ATPase, C-terminal domain"/>
    <property type="match status" value="1"/>
</dbReference>
<dbReference type="InterPro" id="IPR036890">
    <property type="entry name" value="HATPase_C_sf"/>
</dbReference>
<evidence type="ECO:0000256" key="11">
    <source>
        <dbReference type="ARBA" id="ARBA00022840"/>
    </source>
</evidence>
<dbReference type="EC" id="2.7.13.3" evidence="4"/>
<dbReference type="CDD" id="cd16922">
    <property type="entry name" value="HATPase_EvgS-ArcB-TorS-like"/>
    <property type="match status" value="1"/>
</dbReference>
<dbReference type="Pfam" id="PF02518">
    <property type="entry name" value="HATPase_c"/>
    <property type="match status" value="1"/>
</dbReference>
<dbReference type="SUPFAM" id="SSF47384">
    <property type="entry name" value="Homodimeric domain of signal transducing histidine kinase"/>
    <property type="match status" value="1"/>
</dbReference>
<feature type="region of interest" description="Disordered" evidence="15">
    <location>
        <begin position="1"/>
        <end position="20"/>
    </location>
</feature>
<dbReference type="CDD" id="cd00082">
    <property type="entry name" value="HisKA"/>
    <property type="match status" value="1"/>
</dbReference>
<dbReference type="Proteomes" id="UP000176631">
    <property type="component" value="Unassembled WGS sequence"/>
</dbReference>
<evidence type="ECO:0000256" key="10">
    <source>
        <dbReference type="ARBA" id="ARBA00022777"/>
    </source>
</evidence>
<keyword evidence="12" id="KW-1133">Transmembrane helix</keyword>
<dbReference type="AlphaFoldDB" id="A0A1G1W736"/>
<comment type="subcellular location">
    <subcellularLocation>
        <location evidence="2">Cell membrane</location>
    </subcellularLocation>
    <subcellularLocation>
        <location evidence="3">Membrane raft</location>
        <topology evidence="3">Multi-pass membrane protein</topology>
    </subcellularLocation>
</comment>
<dbReference type="SUPFAM" id="SSF55785">
    <property type="entry name" value="PYP-like sensor domain (PAS domain)"/>
    <property type="match status" value="3"/>
</dbReference>
<feature type="domain" description="PAC" evidence="18">
    <location>
        <begin position="276"/>
        <end position="329"/>
    </location>
</feature>
<dbReference type="NCBIfam" id="TIGR00229">
    <property type="entry name" value="sensory_box"/>
    <property type="match status" value="3"/>
</dbReference>
<dbReference type="InterPro" id="IPR003661">
    <property type="entry name" value="HisK_dim/P_dom"/>
</dbReference>
<accession>A0A1G1W736</accession>
<feature type="domain" description="PAS" evidence="17">
    <location>
        <begin position="337"/>
        <end position="388"/>
    </location>
</feature>
<dbReference type="InterPro" id="IPR001610">
    <property type="entry name" value="PAC"/>
</dbReference>
<evidence type="ECO:0000256" key="13">
    <source>
        <dbReference type="ARBA" id="ARBA00023012"/>
    </source>
</evidence>
<feature type="domain" description="PAS" evidence="17">
    <location>
        <begin position="198"/>
        <end position="238"/>
    </location>
</feature>
<dbReference type="Pfam" id="PF13426">
    <property type="entry name" value="PAS_9"/>
    <property type="match status" value="1"/>
</dbReference>
<dbReference type="InterPro" id="IPR005467">
    <property type="entry name" value="His_kinase_dom"/>
</dbReference>
<feature type="domain" description="PAC" evidence="18">
    <location>
        <begin position="414"/>
        <end position="467"/>
    </location>
</feature>
<keyword evidence="8" id="KW-0812">Transmembrane</keyword>
<dbReference type="CDD" id="cd00130">
    <property type="entry name" value="PAS"/>
    <property type="match status" value="2"/>
</dbReference>
<evidence type="ECO:0000313" key="20">
    <source>
        <dbReference type="Proteomes" id="UP000176631"/>
    </source>
</evidence>